<evidence type="ECO:0000256" key="2">
    <source>
        <dbReference type="SAM" id="MobiDB-lite"/>
    </source>
</evidence>
<name>A0AAN8NJU4_9PEZI</name>
<keyword evidence="5" id="KW-1185">Reference proteome</keyword>
<evidence type="ECO:0000256" key="3">
    <source>
        <dbReference type="SAM" id="SignalP"/>
    </source>
</evidence>
<organism evidence="4 5">
    <name type="scientific">Arthrobotrys conoides</name>
    <dbReference type="NCBI Taxonomy" id="74498"/>
    <lineage>
        <taxon>Eukaryota</taxon>
        <taxon>Fungi</taxon>
        <taxon>Dikarya</taxon>
        <taxon>Ascomycota</taxon>
        <taxon>Pezizomycotina</taxon>
        <taxon>Orbiliomycetes</taxon>
        <taxon>Orbiliales</taxon>
        <taxon>Orbiliaceae</taxon>
        <taxon>Arthrobotrys</taxon>
    </lineage>
</organism>
<accession>A0AAN8NJU4</accession>
<keyword evidence="1" id="KW-0175">Coiled coil</keyword>
<evidence type="ECO:0000313" key="4">
    <source>
        <dbReference type="EMBL" id="KAK6506547.1"/>
    </source>
</evidence>
<feature type="chain" id="PRO_5043021754" evidence="3">
    <location>
        <begin position="27"/>
        <end position="676"/>
    </location>
</feature>
<feature type="coiled-coil region" evidence="1">
    <location>
        <begin position="305"/>
        <end position="332"/>
    </location>
</feature>
<evidence type="ECO:0000313" key="5">
    <source>
        <dbReference type="Proteomes" id="UP001307849"/>
    </source>
</evidence>
<reference evidence="4 5" key="1">
    <citation type="submission" date="2019-10" db="EMBL/GenBank/DDBJ databases">
        <authorList>
            <person name="Palmer J.M."/>
        </authorList>
    </citation>
    <scope>NUCLEOTIDE SEQUENCE [LARGE SCALE GENOMIC DNA]</scope>
    <source>
        <strain evidence="4 5">TWF506</strain>
    </source>
</reference>
<feature type="region of interest" description="Disordered" evidence="2">
    <location>
        <begin position="443"/>
        <end position="479"/>
    </location>
</feature>
<dbReference type="AlphaFoldDB" id="A0AAN8NJU4"/>
<comment type="caution">
    <text evidence="4">The sequence shown here is derived from an EMBL/GenBank/DDBJ whole genome shotgun (WGS) entry which is preliminary data.</text>
</comment>
<protein>
    <submittedName>
        <fullName evidence="4">Uncharacterized protein</fullName>
    </submittedName>
</protein>
<dbReference type="EMBL" id="JAVHJM010000009">
    <property type="protein sequence ID" value="KAK6506547.1"/>
    <property type="molecule type" value="Genomic_DNA"/>
</dbReference>
<proteinExistence type="predicted"/>
<evidence type="ECO:0000256" key="1">
    <source>
        <dbReference type="SAM" id="Coils"/>
    </source>
</evidence>
<feature type="region of interest" description="Disordered" evidence="2">
    <location>
        <begin position="648"/>
        <end position="676"/>
    </location>
</feature>
<sequence>MLNPATPQKAIQAVLILFLLPFQTTAWYMQQATTQNIPHYRDGRRSGTETAYLSQSGDEPLNFQSCITINWGNLNDNTKVKYFSFARDPPQWDDLKEPDENLANSVRGVAFFEGANCEPLTTRIMFRLADNYQPGSFLFLNSAPVEPPLRLGSWKPIWLFGQEGYSDSLSKIEVPGFRLLPPPRQLARLVEKEFPLINMARQQQQQQQNLGNIEPRIQVQQQEQPGLIRILPSTLQETGDQGNINLGNINQGNLNQRNQGNRNQAGQIRQQINSDPRDQITFNEIIREDPEKEDEEIVSPRNPRLQELTNKVENLQRLFNNMVAERENARNNPDPTDEIFPTQPNNLIISPENRSQQGGPGYQINDDDIGRYFGTGTEELGDPNYGKEFWANALQRSNSGALYPAGSLLNPLSRQASFNFQFREPDGIIPENQRDIIQDTRVREATGEQSPRIQEEQLAENNQQAEPNSNEQRAEGENNAQARDPMIEESVQNQGTGSQAQIQANTQLQENQPTINNQQALNTEIEMPPPSGPPRHQFQAGTYPFDIGPTLENNRLRYAQSVNNKLVTPYLDNIQEILARSGELIQQTLVLMAKDTNVENTDRYIAEIERLVHNRKIFLTYNDDRCLEAVKRAGKKLKEDNAIVIGPLGGNQQNAGQQSGVPRYGGLNGGMKREDM</sequence>
<gene>
    <name evidence="4" type="ORF">TWF506_011453</name>
</gene>
<feature type="signal peptide" evidence="3">
    <location>
        <begin position="1"/>
        <end position="26"/>
    </location>
</feature>
<feature type="compositionally biased region" description="Low complexity" evidence="2">
    <location>
        <begin position="650"/>
        <end position="660"/>
    </location>
</feature>
<dbReference type="Proteomes" id="UP001307849">
    <property type="component" value="Unassembled WGS sequence"/>
</dbReference>
<keyword evidence="3" id="KW-0732">Signal</keyword>